<dbReference type="SUPFAM" id="SSF50729">
    <property type="entry name" value="PH domain-like"/>
    <property type="match status" value="1"/>
</dbReference>
<comment type="subcellular location">
    <subcellularLocation>
        <location evidence="1">Cytoplasm</location>
    </subcellularLocation>
</comment>
<evidence type="ECO:0000256" key="4">
    <source>
        <dbReference type="ARBA" id="ARBA00022664"/>
    </source>
</evidence>
<sequence length="325" mass="36828">MDPIARNIVNLNVLRRHDEKIVEIIDSSSHVVVYKIDHEQSAWTKKGVEGTMFVFKRQPVYGFIVMNRLGIDNFMAPLTDSMELEFKDEIIIYRTDDDDIHGIWVFEEKDKERIGKTLRECRESAKTVEVPPPLEHLTPKSYGKQINIEDLLKSPEINQTNGSTISTPQRSTSSHELPQKTSHDTPNNILDGKMLLKLLRQPTNVSKATSSNPNSYISPKPIPQLPLPLPTETIPYDQSLGPPFSNNQGGSNANISALFGINSPELQRTQVLDASITCLPRFPDGTKKMLSKSEFTQKYLNLIQSDPSFMDILYQNYIVKTQENM</sequence>
<comment type="caution">
    <text evidence="6">The sequence shown here is derived from an EMBL/GenBank/DDBJ whole genome shotgun (WGS) entry which is preliminary data.</text>
</comment>
<evidence type="ECO:0000256" key="2">
    <source>
        <dbReference type="ARBA" id="ARBA00008778"/>
    </source>
</evidence>
<gene>
    <name evidence="6" type="ORF">AMORRO_LOCUS11521</name>
</gene>
<evidence type="ECO:0000256" key="5">
    <source>
        <dbReference type="SAM" id="MobiDB-lite"/>
    </source>
</evidence>
<comment type="similarity">
    <text evidence="2">Belongs to the DCP1 family.</text>
</comment>
<evidence type="ECO:0000313" key="7">
    <source>
        <dbReference type="Proteomes" id="UP000789342"/>
    </source>
</evidence>
<dbReference type="GO" id="GO:0000932">
    <property type="term" value="C:P-body"/>
    <property type="evidence" value="ECO:0007669"/>
    <property type="project" value="TreeGrafter"/>
</dbReference>
<dbReference type="Gene3D" id="2.30.29.30">
    <property type="entry name" value="Pleckstrin-homology domain (PH domain)/Phosphotyrosine-binding domain (PTB)"/>
    <property type="match status" value="1"/>
</dbReference>
<name>A0A9N9ER06_9GLOM</name>
<dbReference type="GO" id="GO:0031087">
    <property type="term" value="P:deadenylation-independent decapping of nuclear-transcribed mRNA"/>
    <property type="evidence" value="ECO:0007669"/>
    <property type="project" value="TreeGrafter"/>
</dbReference>
<evidence type="ECO:0000256" key="3">
    <source>
        <dbReference type="ARBA" id="ARBA00022490"/>
    </source>
</evidence>
<feature type="compositionally biased region" description="Polar residues" evidence="5">
    <location>
        <begin position="156"/>
        <end position="176"/>
    </location>
</feature>
<dbReference type="PANTHER" id="PTHR16290:SF0">
    <property type="entry name" value="DECAPPING PROTEIN 1, ISOFORM A"/>
    <property type="match status" value="1"/>
</dbReference>
<dbReference type="GO" id="GO:0003729">
    <property type="term" value="F:mRNA binding"/>
    <property type="evidence" value="ECO:0007669"/>
    <property type="project" value="TreeGrafter"/>
</dbReference>
<dbReference type="PANTHER" id="PTHR16290">
    <property type="entry name" value="TRANSCRIPTION FACTOR SMIF DECAPPING ENZYME DCP1"/>
    <property type="match status" value="1"/>
</dbReference>
<dbReference type="CDD" id="cd13182">
    <property type="entry name" value="EVH1-like_Dcp1"/>
    <property type="match status" value="1"/>
</dbReference>
<organism evidence="6 7">
    <name type="scientific">Acaulospora morrowiae</name>
    <dbReference type="NCBI Taxonomy" id="94023"/>
    <lineage>
        <taxon>Eukaryota</taxon>
        <taxon>Fungi</taxon>
        <taxon>Fungi incertae sedis</taxon>
        <taxon>Mucoromycota</taxon>
        <taxon>Glomeromycotina</taxon>
        <taxon>Glomeromycetes</taxon>
        <taxon>Diversisporales</taxon>
        <taxon>Acaulosporaceae</taxon>
        <taxon>Acaulospora</taxon>
    </lineage>
</organism>
<accession>A0A9N9ER06</accession>
<evidence type="ECO:0000256" key="1">
    <source>
        <dbReference type="ARBA" id="ARBA00004496"/>
    </source>
</evidence>
<feature type="region of interest" description="Disordered" evidence="5">
    <location>
        <begin position="154"/>
        <end position="189"/>
    </location>
</feature>
<dbReference type="Pfam" id="PF06058">
    <property type="entry name" value="DCP1"/>
    <property type="match status" value="1"/>
</dbReference>
<dbReference type="OrthoDB" id="440673at2759"/>
<dbReference type="EMBL" id="CAJVPV010014835">
    <property type="protein sequence ID" value="CAG8688189.1"/>
    <property type="molecule type" value="Genomic_DNA"/>
</dbReference>
<dbReference type="InterPro" id="IPR010334">
    <property type="entry name" value="Dcp1"/>
</dbReference>
<dbReference type="GO" id="GO:0006397">
    <property type="term" value="P:mRNA processing"/>
    <property type="evidence" value="ECO:0007669"/>
    <property type="project" value="UniProtKB-KW"/>
</dbReference>
<proteinExistence type="inferred from homology"/>
<keyword evidence="7" id="KW-1185">Reference proteome</keyword>
<evidence type="ECO:0000313" key="6">
    <source>
        <dbReference type="EMBL" id="CAG8688189.1"/>
    </source>
</evidence>
<dbReference type="AlphaFoldDB" id="A0A9N9ER06"/>
<dbReference type="GO" id="GO:0008047">
    <property type="term" value="F:enzyme activator activity"/>
    <property type="evidence" value="ECO:0007669"/>
    <property type="project" value="InterPro"/>
</dbReference>
<dbReference type="InterPro" id="IPR011993">
    <property type="entry name" value="PH-like_dom_sf"/>
</dbReference>
<dbReference type="GO" id="GO:0000290">
    <property type="term" value="P:deadenylation-dependent decapping of nuclear-transcribed mRNA"/>
    <property type="evidence" value="ECO:0007669"/>
    <property type="project" value="InterPro"/>
</dbReference>
<dbReference type="Proteomes" id="UP000789342">
    <property type="component" value="Unassembled WGS sequence"/>
</dbReference>
<reference evidence="6" key="1">
    <citation type="submission" date="2021-06" db="EMBL/GenBank/DDBJ databases">
        <authorList>
            <person name="Kallberg Y."/>
            <person name="Tangrot J."/>
            <person name="Rosling A."/>
        </authorList>
    </citation>
    <scope>NUCLEOTIDE SEQUENCE</scope>
    <source>
        <strain evidence="6">CL551</strain>
    </source>
</reference>
<protein>
    <submittedName>
        <fullName evidence="6">14614_t:CDS:1</fullName>
    </submittedName>
</protein>
<keyword evidence="3" id="KW-0963">Cytoplasm</keyword>
<keyword evidence="4" id="KW-0507">mRNA processing</keyword>